<keyword evidence="4" id="KW-0560">Oxidoreductase</keyword>
<evidence type="ECO:0000256" key="3">
    <source>
        <dbReference type="ARBA" id="ARBA00022827"/>
    </source>
</evidence>
<dbReference type="PANTHER" id="PTHR47470:SF1">
    <property type="entry name" value="FAD-DEPENDENT OXIDOREDUCTASE 2 FAD BINDING DOMAIN-CONTAINING PROTEIN"/>
    <property type="match status" value="1"/>
</dbReference>
<evidence type="ECO:0000313" key="6">
    <source>
        <dbReference type="Proteomes" id="UP000750711"/>
    </source>
</evidence>
<accession>A0A9P8LD80</accession>
<dbReference type="Gene3D" id="3.40.50.1820">
    <property type="entry name" value="alpha/beta hydrolase"/>
    <property type="match status" value="1"/>
</dbReference>
<dbReference type="InterPro" id="IPR052542">
    <property type="entry name" value="Cholesterol_Oxidase"/>
</dbReference>
<keyword evidence="3" id="KW-0274">FAD</keyword>
<evidence type="ECO:0000256" key="1">
    <source>
        <dbReference type="ARBA" id="ARBA00001974"/>
    </source>
</evidence>
<dbReference type="Proteomes" id="UP000750711">
    <property type="component" value="Unassembled WGS sequence"/>
</dbReference>
<keyword evidence="2" id="KW-0285">Flavoprotein</keyword>
<dbReference type="AlphaFoldDB" id="A0A9P8LD80"/>
<evidence type="ECO:0000256" key="4">
    <source>
        <dbReference type="ARBA" id="ARBA00023002"/>
    </source>
</evidence>
<dbReference type="Gene3D" id="3.50.50.60">
    <property type="entry name" value="FAD/NAD(P)-binding domain"/>
    <property type="match status" value="1"/>
</dbReference>
<organism evidence="5 6">
    <name type="scientific">Trichoglossum hirsutum</name>
    <dbReference type="NCBI Taxonomy" id="265104"/>
    <lineage>
        <taxon>Eukaryota</taxon>
        <taxon>Fungi</taxon>
        <taxon>Dikarya</taxon>
        <taxon>Ascomycota</taxon>
        <taxon>Pezizomycotina</taxon>
        <taxon>Geoglossomycetes</taxon>
        <taxon>Geoglossales</taxon>
        <taxon>Geoglossaceae</taxon>
        <taxon>Trichoglossum</taxon>
    </lineage>
</organism>
<evidence type="ECO:0008006" key="7">
    <source>
        <dbReference type="Google" id="ProtNLM"/>
    </source>
</evidence>
<dbReference type="InterPro" id="IPR029058">
    <property type="entry name" value="AB_hydrolase_fold"/>
</dbReference>
<comment type="cofactor">
    <cofactor evidence="1">
        <name>FAD</name>
        <dbReference type="ChEBI" id="CHEBI:57692"/>
    </cofactor>
</comment>
<dbReference type="PANTHER" id="PTHR47470">
    <property type="entry name" value="CHOLESTEROL OXIDASE"/>
    <property type="match status" value="1"/>
</dbReference>
<comment type="caution">
    <text evidence="5">The sequence shown here is derived from an EMBL/GenBank/DDBJ whole genome shotgun (WGS) entry which is preliminary data.</text>
</comment>
<reference evidence="5" key="1">
    <citation type="submission" date="2021-03" db="EMBL/GenBank/DDBJ databases">
        <title>Comparative genomics and phylogenomic investigation of the class Geoglossomycetes provide insights into ecological specialization and systematics.</title>
        <authorList>
            <person name="Melie T."/>
            <person name="Pirro S."/>
            <person name="Miller A.N."/>
            <person name="Quandt A."/>
        </authorList>
    </citation>
    <scope>NUCLEOTIDE SEQUENCE</scope>
    <source>
        <strain evidence="5">CAQ_001_2017</strain>
    </source>
</reference>
<sequence length="716" mass="77866">MSYDGTGAEGATNHIGQVFVGDGSDIHKGLVCLDGSILPSSLGVNPFATITALAERAVERIAAEMGMRIDYETQNGTLDLFGAPAHRVSRPHDRAYNSALKSIVQAEGSGGKAGIEFAEIMEGEIQFCGAGGEETKGLAGVDDGHEKGACSGARLFVSVRAWDVDSLLSCNDREDTDTTPATITGTFTSPLLSPDPLLIHRGCIRLFAHDPRTPNTKNLTYDFSMLTTSGETIHFHGTKVVNPSISFSPLNTWKALSTLHVTLTRTSIFGDAIIATGKLGIGAKNFVTELGTLGGVGGAGSMFERVKASTRFLGFFAKETAGMALAPFGRLEYPTAAGRREEIGKSQAGGREYEEMTIDLVAEDGVRTVMKHWKKNPTSSQTPAGPKPSILFIPGLSMDHLMFMTPTIEHNAVEFFLSQGYDNVFCLTHRVGKTMVAQDGHLPLDARHDVKAALGEIRQVQQSNEKIYVIAHCIGSLATATGLLDGTIPAEWIAGITASAIFLHPIFGRINQIKASLPISPAKLYGAMVGGWYNCVSGSEDRWVQRVLDQALRFYPVGGWGEVCRDVCCKRCELVFGRLFSHRNINSSTHSNLSDFFGGISIPALQQTMELGLRGTLLPDPHLDEESIRRLERIPIQLISGDENVVFDPESTRKSEEVLRRSIPKGRWERVVVKGYGHLDLWMGREAWRDVWPRVAEYVERVTGEAGRETTAGWEA</sequence>
<dbReference type="EMBL" id="JAGHQM010000426">
    <property type="protein sequence ID" value="KAH0562026.1"/>
    <property type="molecule type" value="Genomic_DNA"/>
</dbReference>
<keyword evidence="6" id="KW-1185">Reference proteome</keyword>
<proteinExistence type="predicted"/>
<evidence type="ECO:0000256" key="2">
    <source>
        <dbReference type="ARBA" id="ARBA00022630"/>
    </source>
</evidence>
<protein>
    <recommendedName>
        <fullName evidence="7">Glucose-methanol-choline oxidoreductase C-terminal domain-containing protein</fullName>
    </recommendedName>
</protein>
<dbReference type="GO" id="GO:0016491">
    <property type="term" value="F:oxidoreductase activity"/>
    <property type="evidence" value="ECO:0007669"/>
    <property type="project" value="UniProtKB-KW"/>
</dbReference>
<name>A0A9P8LD80_9PEZI</name>
<evidence type="ECO:0000313" key="5">
    <source>
        <dbReference type="EMBL" id="KAH0562026.1"/>
    </source>
</evidence>
<dbReference type="InterPro" id="IPR036188">
    <property type="entry name" value="FAD/NAD-bd_sf"/>
</dbReference>
<gene>
    <name evidence="5" type="ORF">GP486_003271</name>
</gene>
<dbReference type="SUPFAM" id="SSF53474">
    <property type="entry name" value="alpha/beta-Hydrolases"/>
    <property type="match status" value="1"/>
</dbReference>